<keyword evidence="3" id="KW-1185">Reference proteome</keyword>
<keyword evidence="2" id="KW-0282">Flagellum</keyword>
<sequence>MGKSFVSKGKNIQEAVDVALQYLHTHQDEVDIVILENETRGLLGIGAKPAVVRVTIKDCELAESQPDLLTDPSVLLDLLNKLEQGMELSGSLAESADSEQTAEDAELHGKVWVRDGHIFCKEAPDVYPLVTPAVGMKLYINDELIEKTTVVSENFLIVVDIDEEVKEPEWELLLSEDKMSVKLKIIPGYRKRRRLKDMDPSSHIQLEIEEKTIPAIIETDPIMDKLKELGVVYGIDYVELAAACTSEHPGTFVIAEGSQPRRGKNGWFAPLNSTEIKKGLKERENGSVDYREIQEFPTVVPGQVIGSIEPPVEGVHGTTVTNELVPPPEVYPLHVREGKGISLVDEGKKIIATDAGHPEIVIKGQLAKISIIPKIVINKDVSLETGNVRYAGAVEIHGSVQDGMLVEAKGDVSIRTNMNRAKVTAGNSIIVHKNIISSQVSAGNRNIMNAEMAKLLGEIITQVKFMLGAIDQLSKVSAFKVASFSRTGLGPLIKILCDGKFKTFPPLVGTFIHKINSSAEWLDEEWIKLAEQMKRGFLMIHSAEFKSLEDLRNFIGSAEEVLVSSAGPANDVPCFIKGALVHNSLVYSSGDIHISGQGVYNSKLYAGGTVRIDGYVRGGDIYGEAGVVIGEAGARGGSETKISVGADGTIRIRHVLEDTLIQVGPRMHKFLVGASNVYARLNDKGDLQLH</sequence>
<evidence type="ECO:0000313" key="2">
    <source>
        <dbReference type="EMBL" id="MFC0213599.1"/>
    </source>
</evidence>
<evidence type="ECO:0000259" key="1">
    <source>
        <dbReference type="SMART" id="SM01245"/>
    </source>
</evidence>
<reference evidence="2 3" key="1">
    <citation type="submission" date="2024-09" db="EMBL/GenBank/DDBJ databases">
        <authorList>
            <person name="Sun Q."/>
            <person name="Mori K."/>
        </authorList>
    </citation>
    <scope>NUCLEOTIDE SEQUENCE [LARGE SCALE GENOMIC DNA]</scope>
    <source>
        <strain evidence="2 3">CCM 7759</strain>
    </source>
</reference>
<keyword evidence="2" id="KW-0969">Cilium</keyword>
<keyword evidence="2" id="KW-0966">Cell projection</keyword>
<dbReference type="PANTHER" id="PTHR38032">
    <property type="entry name" value="POLYMERASE-RELATED"/>
    <property type="match status" value="1"/>
</dbReference>
<dbReference type="Proteomes" id="UP001589776">
    <property type="component" value="Unassembled WGS sequence"/>
</dbReference>
<organism evidence="2 3">
    <name type="scientific">Paenibacillus chartarius</name>
    <dbReference type="NCBI Taxonomy" id="747481"/>
    <lineage>
        <taxon>Bacteria</taxon>
        <taxon>Bacillati</taxon>
        <taxon>Bacillota</taxon>
        <taxon>Bacilli</taxon>
        <taxon>Bacillales</taxon>
        <taxon>Paenibacillaceae</taxon>
        <taxon>Paenibacillus</taxon>
    </lineage>
</organism>
<dbReference type="InterPro" id="IPR038247">
    <property type="entry name" value="Jag_N_dom_sf"/>
</dbReference>
<feature type="domain" description="RNA-binding protein KhpB N-terminal" evidence="1">
    <location>
        <begin position="6"/>
        <end position="57"/>
    </location>
</feature>
<name>A0ABV6DLS8_9BACL</name>
<accession>A0ABV6DLS8</accession>
<proteinExistence type="predicted"/>
<dbReference type="Pfam" id="PF14804">
    <property type="entry name" value="Jag_N"/>
    <property type="match status" value="1"/>
</dbReference>
<dbReference type="InterPro" id="IPR046866">
    <property type="entry name" value="FapA_N"/>
</dbReference>
<dbReference type="Pfam" id="PF03961">
    <property type="entry name" value="FapA"/>
    <property type="match status" value="1"/>
</dbReference>
<dbReference type="RefSeq" id="WP_377470911.1">
    <property type="nucleotide sequence ID" value="NZ_JBHLWN010000057.1"/>
</dbReference>
<dbReference type="PANTHER" id="PTHR38032:SF1">
    <property type="entry name" value="RNA-BINDING PROTEIN KHPB N-TERMINAL DOMAIN-CONTAINING PROTEIN"/>
    <property type="match status" value="1"/>
</dbReference>
<dbReference type="Pfam" id="PF20250">
    <property type="entry name" value="FapA_N"/>
    <property type="match status" value="1"/>
</dbReference>
<evidence type="ECO:0000313" key="3">
    <source>
        <dbReference type="Proteomes" id="UP001589776"/>
    </source>
</evidence>
<dbReference type="InterPro" id="IPR032782">
    <property type="entry name" value="KhpB_N"/>
</dbReference>
<dbReference type="EMBL" id="JBHLWN010000057">
    <property type="protein sequence ID" value="MFC0213599.1"/>
    <property type="molecule type" value="Genomic_DNA"/>
</dbReference>
<dbReference type="InterPro" id="IPR005646">
    <property type="entry name" value="FapA"/>
</dbReference>
<comment type="caution">
    <text evidence="2">The sequence shown here is derived from an EMBL/GenBank/DDBJ whole genome shotgun (WGS) entry which is preliminary data.</text>
</comment>
<gene>
    <name evidence="2" type="ORF">ACFFK0_14235</name>
</gene>
<dbReference type="InterPro" id="IPR046865">
    <property type="entry name" value="FapA_b_solenoid"/>
</dbReference>
<protein>
    <submittedName>
        <fullName evidence="2">Flagellar assembly protein A</fullName>
    </submittedName>
</protein>
<dbReference type="SMART" id="SM01245">
    <property type="entry name" value="Jag_N"/>
    <property type="match status" value="1"/>
</dbReference>
<dbReference type="Gene3D" id="3.30.30.80">
    <property type="entry name" value="probable RNA-binding protein from clostridium symbiosum atcc 14940"/>
    <property type="match status" value="1"/>
</dbReference>